<proteinExistence type="inferred from homology"/>
<comment type="caution">
    <text evidence="3">The sequence shown here is derived from an EMBL/GenBank/DDBJ whole genome shotgun (WGS) entry which is preliminary data.</text>
</comment>
<reference evidence="3" key="1">
    <citation type="submission" date="2018-06" db="EMBL/GenBank/DDBJ databases">
        <authorList>
            <person name="O'Rourke A."/>
        </authorList>
    </citation>
    <scope>NUCLEOTIDE SEQUENCE</scope>
    <source>
        <strain evidence="3">132550021-3</strain>
    </source>
</reference>
<dbReference type="EMBL" id="QGBI01000026">
    <property type="protein sequence ID" value="MBX3892493.1"/>
    <property type="molecule type" value="Genomic_DNA"/>
</dbReference>
<gene>
    <name evidence="3" type="ORF">DEE74_21730</name>
</gene>
<feature type="region of interest" description="Disordered" evidence="2">
    <location>
        <begin position="129"/>
        <end position="151"/>
    </location>
</feature>
<comment type="similarity">
    <text evidence="1">Belongs to the N-Me-Phe pilin family.</text>
</comment>
<dbReference type="GO" id="GO:0007155">
    <property type="term" value="P:cell adhesion"/>
    <property type="evidence" value="ECO:0007669"/>
    <property type="project" value="InterPro"/>
</dbReference>
<sequence length="151" mass="15578">MIVVAIVGILAAFAMPAYQDYMGRSRVAEGLALAAGAKAIVAENAMAGGSDLSHGFAPNSVATRNVVANGVEVNPKNGEISIKYASNVAKEGANLLVLKPTANGIALAQSERPTGPIRWDCYVADTPKRTDIEKPETGGTLPKNIAPAECS</sequence>
<dbReference type="Pfam" id="PF00114">
    <property type="entry name" value="Pilin"/>
    <property type="match status" value="1"/>
</dbReference>
<dbReference type="InterPro" id="IPR045584">
    <property type="entry name" value="Pilin-like"/>
</dbReference>
<dbReference type="Proteomes" id="UP001199322">
    <property type="component" value="Unassembled WGS sequence"/>
</dbReference>
<dbReference type="InterPro" id="IPR001082">
    <property type="entry name" value="Pilin"/>
</dbReference>
<dbReference type="RefSeq" id="WP_116576812.1">
    <property type="nucleotide sequence ID" value="NZ_JACBXL010000017.1"/>
</dbReference>
<dbReference type="SUPFAM" id="SSF54523">
    <property type="entry name" value="Pili subunits"/>
    <property type="match status" value="1"/>
</dbReference>
<accession>A0A9Q2CEY0</accession>
<evidence type="ECO:0000313" key="3">
    <source>
        <dbReference type="EMBL" id="MBX3892493.1"/>
    </source>
</evidence>
<evidence type="ECO:0000313" key="4">
    <source>
        <dbReference type="Proteomes" id="UP001199322"/>
    </source>
</evidence>
<dbReference type="AlphaFoldDB" id="A0A9Q2CEY0"/>
<protein>
    <submittedName>
        <fullName evidence="3">Pilin</fullName>
    </submittedName>
</protein>
<evidence type="ECO:0000256" key="2">
    <source>
        <dbReference type="SAM" id="MobiDB-lite"/>
    </source>
</evidence>
<dbReference type="Gene3D" id="3.30.700.10">
    <property type="entry name" value="Glycoprotein, Type 4 Pilin"/>
    <property type="match status" value="1"/>
</dbReference>
<organism evidence="3 4">
    <name type="scientific">Ralstonia pickettii</name>
    <name type="common">Burkholderia pickettii</name>
    <dbReference type="NCBI Taxonomy" id="329"/>
    <lineage>
        <taxon>Bacteria</taxon>
        <taxon>Pseudomonadati</taxon>
        <taxon>Pseudomonadota</taxon>
        <taxon>Betaproteobacteria</taxon>
        <taxon>Burkholderiales</taxon>
        <taxon>Burkholderiaceae</taxon>
        <taxon>Ralstonia</taxon>
    </lineage>
</organism>
<evidence type="ECO:0000256" key="1">
    <source>
        <dbReference type="ARBA" id="ARBA00005233"/>
    </source>
</evidence>
<name>A0A9Q2CEY0_RALPI</name>
<dbReference type="GO" id="GO:0009289">
    <property type="term" value="C:pilus"/>
    <property type="evidence" value="ECO:0007669"/>
    <property type="project" value="InterPro"/>
</dbReference>